<feature type="compositionally biased region" description="Polar residues" evidence="1">
    <location>
        <begin position="95"/>
        <end position="109"/>
    </location>
</feature>
<feature type="compositionally biased region" description="Basic residues" evidence="1">
    <location>
        <begin position="123"/>
        <end position="140"/>
    </location>
</feature>
<name>A0A397VIJ3_9GLOM</name>
<evidence type="ECO:0000313" key="2">
    <source>
        <dbReference type="EMBL" id="RIB21658.1"/>
    </source>
</evidence>
<reference evidence="2 3" key="1">
    <citation type="submission" date="2018-06" db="EMBL/GenBank/DDBJ databases">
        <title>Comparative genomics reveals the genomic features of Rhizophagus irregularis, R. cerebriforme, R. diaphanum and Gigaspora rosea, and their symbiotic lifestyle signature.</title>
        <authorList>
            <person name="Morin E."/>
            <person name="San Clemente H."/>
            <person name="Chen E.C.H."/>
            <person name="De La Providencia I."/>
            <person name="Hainaut M."/>
            <person name="Kuo A."/>
            <person name="Kohler A."/>
            <person name="Murat C."/>
            <person name="Tang N."/>
            <person name="Roy S."/>
            <person name="Loubradou J."/>
            <person name="Henrissat B."/>
            <person name="Grigoriev I.V."/>
            <person name="Corradi N."/>
            <person name="Roux C."/>
            <person name="Martin F.M."/>
        </authorList>
    </citation>
    <scope>NUCLEOTIDE SEQUENCE [LARGE SCALE GENOMIC DNA]</scope>
    <source>
        <strain evidence="2 3">DAOM 194757</strain>
    </source>
</reference>
<feature type="compositionally biased region" description="Basic and acidic residues" evidence="1">
    <location>
        <begin position="141"/>
        <end position="154"/>
    </location>
</feature>
<feature type="region of interest" description="Disordered" evidence="1">
    <location>
        <begin position="21"/>
        <end position="218"/>
    </location>
</feature>
<evidence type="ECO:0000256" key="1">
    <source>
        <dbReference type="SAM" id="MobiDB-lite"/>
    </source>
</evidence>
<keyword evidence="3" id="KW-1185">Reference proteome</keyword>
<dbReference type="AlphaFoldDB" id="A0A397VIJ3"/>
<evidence type="ECO:0000313" key="3">
    <source>
        <dbReference type="Proteomes" id="UP000266673"/>
    </source>
</evidence>
<organism evidence="2 3">
    <name type="scientific">Gigaspora rosea</name>
    <dbReference type="NCBI Taxonomy" id="44941"/>
    <lineage>
        <taxon>Eukaryota</taxon>
        <taxon>Fungi</taxon>
        <taxon>Fungi incertae sedis</taxon>
        <taxon>Mucoromycota</taxon>
        <taxon>Glomeromycotina</taxon>
        <taxon>Glomeromycetes</taxon>
        <taxon>Diversisporales</taxon>
        <taxon>Gigasporaceae</taxon>
        <taxon>Gigaspora</taxon>
    </lineage>
</organism>
<sequence>MYLQSPLENSKLNDRIRKRSAEFGPLCKDPHKNTDEDLTKCQVPDPGLDKARYGPYPKTENLRSQRENPYLAYIGDPKTRPPKTKKSKLALPEQTGYTSKDSTSKLRNQQKSDNHLAKDSTRKLHKRQDRPLPKYRRRSKTWKEGRTARMKDLVELQLRPPKAKNIKTGTYLHNVDPPTTRLQKYVDLEKRRRQRHPKTPTTTTKSMRFKNVDSKTKL</sequence>
<gene>
    <name evidence="2" type="ORF">C2G38_2176044</name>
</gene>
<dbReference type="Proteomes" id="UP000266673">
    <property type="component" value="Unassembled WGS sequence"/>
</dbReference>
<dbReference type="EMBL" id="QKWP01000349">
    <property type="protein sequence ID" value="RIB21658.1"/>
    <property type="molecule type" value="Genomic_DNA"/>
</dbReference>
<proteinExistence type="predicted"/>
<feature type="compositionally biased region" description="Basic and acidic residues" evidence="1">
    <location>
        <begin position="28"/>
        <end position="39"/>
    </location>
</feature>
<accession>A0A397VIJ3</accession>
<protein>
    <submittedName>
        <fullName evidence="2">Uncharacterized protein</fullName>
    </submittedName>
</protein>
<comment type="caution">
    <text evidence="2">The sequence shown here is derived from an EMBL/GenBank/DDBJ whole genome shotgun (WGS) entry which is preliminary data.</text>
</comment>
<feature type="compositionally biased region" description="Basic and acidic residues" evidence="1">
    <location>
        <begin position="110"/>
        <end position="122"/>
    </location>
</feature>